<feature type="domain" description="C2H2-type" evidence="7">
    <location>
        <begin position="444"/>
        <end position="472"/>
    </location>
</feature>
<organism evidence="8 9">
    <name type="scientific">Littorina saxatilis</name>
    <dbReference type="NCBI Taxonomy" id="31220"/>
    <lineage>
        <taxon>Eukaryota</taxon>
        <taxon>Metazoa</taxon>
        <taxon>Spiralia</taxon>
        <taxon>Lophotrochozoa</taxon>
        <taxon>Mollusca</taxon>
        <taxon>Gastropoda</taxon>
        <taxon>Caenogastropoda</taxon>
        <taxon>Littorinimorpha</taxon>
        <taxon>Littorinoidea</taxon>
        <taxon>Littorinidae</taxon>
        <taxon>Littorina</taxon>
    </lineage>
</organism>
<feature type="domain" description="C2H2-type" evidence="7">
    <location>
        <begin position="714"/>
        <end position="741"/>
    </location>
</feature>
<feature type="domain" description="C2H2-type" evidence="7">
    <location>
        <begin position="388"/>
        <end position="415"/>
    </location>
</feature>
<dbReference type="Proteomes" id="UP001374579">
    <property type="component" value="Unassembled WGS sequence"/>
</dbReference>
<evidence type="ECO:0000313" key="9">
    <source>
        <dbReference type="Proteomes" id="UP001374579"/>
    </source>
</evidence>
<keyword evidence="4" id="KW-0862">Zinc</keyword>
<feature type="region of interest" description="Disordered" evidence="6">
    <location>
        <begin position="232"/>
        <end position="338"/>
    </location>
</feature>
<evidence type="ECO:0000313" key="8">
    <source>
        <dbReference type="EMBL" id="KAK7115202.1"/>
    </source>
</evidence>
<sequence>MESMQHTARGIPDEAAAIHNADRKITEDTDLNDLPVHFQPMKDGGRGRAATGVLPSPHTPLGQQTLANYQDQQMFTDARTQQQERGSAPIANYPPPSLGKVDSGCQYSPRDFGHLNPSPGLSDPSTGYSHPATSVTDQRFMYPGVYPAPPSVTDRPYYPPHGITQHAGSSAVYTHTASALMHNSLGNNGSAYRPPALHHPAVSNGAYRLSHPVTLCNTVGLSSYTAASLAGTVTGEPGRPSNIQQASGASSVSHPGQQGGSSSSGGDKNGSGHVGGEPISGHVGGERNSGRLGGELNSGHLGGELNSSHLGGELNSSHLGGELNSGHVGGEGNSSGGPVVKPYKCPECDASFTRVDHLSRHLRTQRSHFHSAMADKDSSQTQPPAQYHACPHCSKLFTRRDHMKRHSKIHLRGEPVKCVECLMWFPAKAELNRHLLDVHDIQVFECAQCGKGFLEADYLTRHLRDKHNMGDEGAQVSKGSDSSQHDMRAPYRCGICSLYFATESESTAHMNLHSRQGSNPAPTVPLAPSQRVDVRDVASLSSSLAPVWPGLPHQQHNRALALLGGHLAGPPFSHTQLQPLKAAPYVSNGVNTHLFPPSHAPLGGQEIKREPCDRDCATNTSGLQGIENGEVERGAENKSHLSVFRPDPMTQPSAKRPFVCGVCGSAFARPPSLKIHLRKHCGHRPFSCMECTASFASASNLLRHQRTHSGERPFKCDQCTAAFTHKGALINHERVHTGQRPYECELCGASFARCDALSRHKKTHKENRIKMEQEALSAGLFALYS</sequence>
<dbReference type="AlphaFoldDB" id="A0AAN9GNG6"/>
<keyword evidence="2" id="KW-0677">Repeat</keyword>
<feature type="compositionally biased region" description="Polar residues" evidence="6">
    <location>
        <begin position="123"/>
        <end position="134"/>
    </location>
</feature>
<dbReference type="Gene3D" id="3.30.160.60">
    <property type="entry name" value="Classic Zinc Finger"/>
    <property type="match status" value="7"/>
</dbReference>
<evidence type="ECO:0000256" key="1">
    <source>
        <dbReference type="ARBA" id="ARBA00022723"/>
    </source>
</evidence>
<dbReference type="GO" id="GO:0008270">
    <property type="term" value="F:zinc ion binding"/>
    <property type="evidence" value="ECO:0007669"/>
    <property type="project" value="UniProtKB-KW"/>
</dbReference>
<dbReference type="InterPro" id="IPR036236">
    <property type="entry name" value="Znf_C2H2_sf"/>
</dbReference>
<feature type="domain" description="C2H2-type" evidence="7">
    <location>
        <begin position="686"/>
        <end position="713"/>
    </location>
</feature>
<dbReference type="FunFam" id="3.30.160.60:FF:000202">
    <property type="entry name" value="Zinc finger protein 574"/>
    <property type="match status" value="1"/>
</dbReference>
<gene>
    <name evidence="8" type="ORF">V1264_001123</name>
</gene>
<evidence type="ECO:0000256" key="5">
    <source>
        <dbReference type="PROSITE-ProRule" id="PRU00042"/>
    </source>
</evidence>
<dbReference type="FunFam" id="3.30.160.60:FF:002343">
    <property type="entry name" value="Zinc finger protein 33A"/>
    <property type="match status" value="2"/>
</dbReference>
<dbReference type="GO" id="GO:0032502">
    <property type="term" value="P:developmental process"/>
    <property type="evidence" value="ECO:0007669"/>
    <property type="project" value="UniProtKB-ARBA"/>
</dbReference>
<dbReference type="EMBL" id="JBAMIC010000001">
    <property type="protein sequence ID" value="KAK7115202.1"/>
    <property type="molecule type" value="Genomic_DNA"/>
</dbReference>
<feature type="domain" description="C2H2-type" evidence="7">
    <location>
        <begin position="343"/>
        <end position="368"/>
    </location>
</feature>
<dbReference type="InterPro" id="IPR013087">
    <property type="entry name" value="Znf_C2H2_type"/>
</dbReference>
<dbReference type="Pfam" id="PF13912">
    <property type="entry name" value="zf-C2H2_6"/>
    <property type="match status" value="1"/>
</dbReference>
<dbReference type="FunFam" id="3.30.160.60:FF:000446">
    <property type="entry name" value="Zinc finger protein"/>
    <property type="match status" value="1"/>
</dbReference>
<keyword evidence="1" id="KW-0479">Metal-binding</keyword>
<feature type="domain" description="C2H2-type" evidence="7">
    <location>
        <begin position="491"/>
        <end position="518"/>
    </location>
</feature>
<accession>A0AAN9GNG6</accession>
<dbReference type="Pfam" id="PF00096">
    <property type="entry name" value="zf-C2H2"/>
    <property type="match status" value="4"/>
</dbReference>
<dbReference type="GO" id="GO:0000978">
    <property type="term" value="F:RNA polymerase II cis-regulatory region sequence-specific DNA binding"/>
    <property type="evidence" value="ECO:0007669"/>
    <property type="project" value="TreeGrafter"/>
</dbReference>
<evidence type="ECO:0000256" key="6">
    <source>
        <dbReference type="SAM" id="MobiDB-lite"/>
    </source>
</evidence>
<evidence type="ECO:0000256" key="4">
    <source>
        <dbReference type="ARBA" id="ARBA00022833"/>
    </source>
</evidence>
<comment type="caution">
    <text evidence="8">The sequence shown here is derived from an EMBL/GenBank/DDBJ whole genome shotgun (WGS) entry which is preliminary data.</text>
</comment>
<proteinExistence type="predicted"/>
<dbReference type="FunFam" id="3.30.160.60:FF:000630">
    <property type="entry name" value="Zinc finger protein 180"/>
    <property type="match status" value="1"/>
</dbReference>
<dbReference type="PROSITE" id="PS00028">
    <property type="entry name" value="ZINC_FINGER_C2H2_1"/>
    <property type="match status" value="7"/>
</dbReference>
<feature type="compositionally biased region" description="Gly residues" evidence="6">
    <location>
        <begin position="257"/>
        <end position="275"/>
    </location>
</feature>
<feature type="domain" description="C2H2-type" evidence="7">
    <location>
        <begin position="742"/>
        <end position="769"/>
    </location>
</feature>
<dbReference type="SUPFAM" id="SSF57667">
    <property type="entry name" value="beta-beta-alpha zinc fingers"/>
    <property type="match status" value="5"/>
</dbReference>
<keyword evidence="9" id="KW-1185">Reference proteome</keyword>
<evidence type="ECO:0000259" key="7">
    <source>
        <dbReference type="PROSITE" id="PS50157"/>
    </source>
</evidence>
<feature type="region of interest" description="Disordered" evidence="6">
    <location>
        <begin position="80"/>
        <end position="134"/>
    </location>
</feature>
<feature type="compositionally biased region" description="Polar residues" evidence="6">
    <location>
        <begin position="305"/>
        <end position="318"/>
    </location>
</feature>
<dbReference type="GO" id="GO:0000981">
    <property type="term" value="F:DNA-binding transcription factor activity, RNA polymerase II-specific"/>
    <property type="evidence" value="ECO:0007669"/>
    <property type="project" value="TreeGrafter"/>
</dbReference>
<dbReference type="SMART" id="SM00355">
    <property type="entry name" value="ZnF_C2H2"/>
    <property type="match status" value="9"/>
</dbReference>
<dbReference type="PANTHER" id="PTHR23235:SF120">
    <property type="entry name" value="KRUPPEL-LIKE FACTOR 15"/>
    <property type="match status" value="1"/>
</dbReference>
<dbReference type="PROSITE" id="PS50157">
    <property type="entry name" value="ZINC_FINGER_C2H2_2"/>
    <property type="match status" value="8"/>
</dbReference>
<name>A0AAN9GNG6_9CAEN</name>
<feature type="domain" description="C2H2-type" evidence="7">
    <location>
        <begin position="658"/>
        <end position="685"/>
    </location>
</feature>
<evidence type="ECO:0000256" key="3">
    <source>
        <dbReference type="ARBA" id="ARBA00022771"/>
    </source>
</evidence>
<protein>
    <recommendedName>
        <fullName evidence="7">C2H2-type domain-containing protein</fullName>
    </recommendedName>
</protein>
<evidence type="ECO:0000256" key="2">
    <source>
        <dbReference type="ARBA" id="ARBA00022737"/>
    </source>
</evidence>
<keyword evidence="3 5" id="KW-0863">Zinc-finger</keyword>
<dbReference type="PANTHER" id="PTHR23235">
    <property type="entry name" value="KRUEPPEL-LIKE TRANSCRIPTION FACTOR"/>
    <property type="match status" value="1"/>
</dbReference>
<reference evidence="8 9" key="1">
    <citation type="submission" date="2024-02" db="EMBL/GenBank/DDBJ databases">
        <title>Chromosome-scale genome assembly of the rough periwinkle Littorina saxatilis.</title>
        <authorList>
            <person name="De Jode A."/>
            <person name="Faria R."/>
            <person name="Formenti G."/>
            <person name="Sims Y."/>
            <person name="Smith T.P."/>
            <person name="Tracey A."/>
            <person name="Wood J.M.D."/>
            <person name="Zagrodzka Z.B."/>
            <person name="Johannesson K."/>
            <person name="Butlin R.K."/>
            <person name="Leder E.H."/>
        </authorList>
    </citation>
    <scope>NUCLEOTIDE SEQUENCE [LARGE SCALE GENOMIC DNA]</scope>
    <source>
        <strain evidence="8">Snail1</strain>
        <tissue evidence="8">Muscle</tissue>
    </source>
</reference>
<feature type="region of interest" description="Disordered" evidence="6">
    <location>
        <begin position="1"/>
        <end position="34"/>
    </location>
</feature>